<dbReference type="InterPro" id="IPR029069">
    <property type="entry name" value="HotDog_dom_sf"/>
</dbReference>
<organism evidence="6 7">
    <name type="scientific">Halalkalibaculum roseum</name>
    <dbReference type="NCBI Taxonomy" id="2709311"/>
    <lineage>
        <taxon>Bacteria</taxon>
        <taxon>Pseudomonadati</taxon>
        <taxon>Balneolota</taxon>
        <taxon>Balneolia</taxon>
        <taxon>Balneolales</taxon>
        <taxon>Balneolaceae</taxon>
        <taxon>Halalkalibaculum</taxon>
    </lineage>
</organism>
<reference evidence="6 7" key="1">
    <citation type="submission" date="2020-02" db="EMBL/GenBank/DDBJ databases">
        <title>Balneolaceae bacterium YR4-1, complete genome.</title>
        <authorList>
            <person name="Li Y."/>
            <person name="Wu S."/>
        </authorList>
    </citation>
    <scope>NUCLEOTIDE SEQUENCE [LARGE SCALE GENOMIC DNA]</scope>
    <source>
        <strain evidence="6 7">YR4-1</strain>
    </source>
</reference>
<dbReference type="PANTHER" id="PTHR11049">
    <property type="entry name" value="ACYL COENZYME A THIOESTER HYDROLASE"/>
    <property type="match status" value="1"/>
</dbReference>
<keyword evidence="7" id="KW-1185">Reference proteome</keyword>
<name>A0A6M1SIZ7_9BACT</name>
<dbReference type="AlphaFoldDB" id="A0A6M1SIZ7"/>
<dbReference type="GO" id="GO:0005737">
    <property type="term" value="C:cytoplasm"/>
    <property type="evidence" value="ECO:0007669"/>
    <property type="project" value="TreeGrafter"/>
</dbReference>
<keyword evidence="2 3" id="KW-0378">Hydrolase</keyword>
<dbReference type="Proteomes" id="UP000473278">
    <property type="component" value="Unassembled WGS sequence"/>
</dbReference>
<dbReference type="Gene3D" id="3.10.129.10">
    <property type="entry name" value="Hotdog Thioesterase"/>
    <property type="match status" value="1"/>
</dbReference>
<proteinExistence type="inferred from homology"/>
<dbReference type="InterPro" id="IPR006683">
    <property type="entry name" value="Thioestr_dom"/>
</dbReference>
<dbReference type="PROSITE" id="PS51770">
    <property type="entry name" value="HOTDOG_ACOT"/>
    <property type="match status" value="1"/>
</dbReference>
<dbReference type="InterPro" id="IPR033120">
    <property type="entry name" value="HOTDOG_ACOT"/>
</dbReference>
<dbReference type="EMBL" id="JAALLT010000001">
    <property type="protein sequence ID" value="NGP75301.1"/>
    <property type="molecule type" value="Genomic_DNA"/>
</dbReference>
<dbReference type="InterPro" id="IPR040170">
    <property type="entry name" value="Cytosol_ACT"/>
</dbReference>
<feature type="region of interest" description="Disordered" evidence="4">
    <location>
        <begin position="148"/>
        <end position="180"/>
    </location>
</feature>
<evidence type="ECO:0000313" key="7">
    <source>
        <dbReference type="Proteomes" id="UP000473278"/>
    </source>
</evidence>
<evidence type="ECO:0000259" key="5">
    <source>
        <dbReference type="PROSITE" id="PS51770"/>
    </source>
</evidence>
<evidence type="ECO:0000256" key="1">
    <source>
        <dbReference type="ARBA" id="ARBA00010458"/>
    </source>
</evidence>
<dbReference type="Pfam" id="PF03061">
    <property type="entry name" value="4HBT"/>
    <property type="match status" value="1"/>
</dbReference>
<dbReference type="CDD" id="cd03442">
    <property type="entry name" value="BFIT_BACH"/>
    <property type="match status" value="1"/>
</dbReference>
<comment type="caution">
    <text evidence="6">The sequence shown here is derived from an EMBL/GenBank/DDBJ whole genome shotgun (WGS) entry which is preliminary data.</text>
</comment>
<feature type="domain" description="HotDog ACOT-type" evidence="5">
    <location>
        <begin position="21"/>
        <end position="133"/>
    </location>
</feature>
<comment type="similarity">
    <text evidence="1">Belongs to the acyl coenzyme A hydrolase family.</text>
</comment>
<dbReference type="GO" id="GO:0006637">
    <property type="term" value="P:acyl-CoA metabolic process"/>
    <property type="evidence" value="ECO:0007669"/>
    <property type="project" value="TreeGrafter"/>
</dbReference>
<protein>
    <submittedName>
        <fullName evidence="6">Acyl-CoA thioesterase</fullName>
    </submittedName>
</protein>
<accession>A0A6M1SIZ7</accession>
<dbReference type="GO" id="GO:0052816">
    <property type="term" value="F:long-chain fatty acyl-CoA hydrolase activity"/>
    <property type="evidence" value="ECO:0007669"/>
    <property type="project" value="TreeGrafter"/>
</dbReference>
<dbReference type="RefSeq" id="WP_165138486.1">
    <property type="nucleotide sequence ID" value="NZ_JAALLT010000001.1"/>
</dbReference>
<evidence type="ECO:0000256" key="2">
    <source>
        <dbReference type="ARBA" id="ARBA00022801"/>
    </source>
</evidence>
<dbReference type="SUPFAM" id="SSF54637">
    <property type="entry name" value="Thioesterase/thiol ester dehydrase-isomerase"/>
    <property type="match status" value="1"/>
</dbReference>
<evidence type="ECO:0000256" key="3">
    <source>
        <dbReference type="PROSITE-ProRule" id="PRU01106"/>
    </source>
</evidence>
<gene>
    <name evidence="6" type="ORF">G3570_01555</name>
</gene>
<evidence type="ECO:0000256" key="4">
    <source>
        <dbReference type="SAM" id="MobiDB-lite"/>
    </source>
</evidence>
<sequence>MTNRFDETPTVSTDSSKKTVAASRVRMNELVMPNDTNPLGNLMGGRLLQWMDVCSAISSQRHCNRNVVTVSVDNVEFKSAIKLGEVVVIEAEVTRAFNSSMEVAMQVWAENMRTGERRLCTTSFYTFVSVDADGRPVPVPKIIPESDFEKERYEQAEDRRSMRLKISEQNKEAQKKSKSN</sequence>
<evidence type="ECO:0000313" key="6">
    <source>
        <dbReference type="EMBL" id="NGP75301.1"/>
    </source>
</evidence>